<reference evidence="2" key="1">
    <citation type="submission" date="2020-12" db="EMBL/GenBank/DDBJ databases">
        <title>Bacterial taxonomy.</title>
        <authorList>
            <person name="Pan X."/>
        </authorList>
    </citation>
    <scope>NUCLEOTIDE SEQUENCE</scope>
    <source>
        <strain evidence="2">KCTC 52957</strain>
    </source>
</reference>
<sequence length="359" mass="38836">MATRILQSSIFNVFAFVIALATHANTIAAQEVRIQNGLGEWGFGWMFRFENSCHIALPAHVAGPLPKITVATAAPMATDQATVRLPFWPDLDLAVAIVDPGPLDGRCTATLADLKQSTRSRNATQAVLSRVLPLGDEERLPLQILDRNYLTFIGQVADSDDAIAQGTSGAFAFVGSTPIGMAITSDDPTRATFLRAEEIAMNIERYLNEQGVAFRSSPQEPAANGDTSQGFALTEISTNSLPVLPQFSPENLTGQGLYVTRPDAQVEITLRLEGKSPVGVGRLRITAPGGDYAVPRDIAIFLDPSTTGDRFRFWTQGRMTPDGQFDTGRLAPRNARLVRILLRDAWSAGDIALDRVSVE</sequence>
<keyword evidence="1" id="KW-0732">Signal</keyword>
<evidence type="ECO:0000313" key="2">
    <source>
        <dbReference type="EMBL" id="MBJ3763353.1"/>
    </source>
</evidence>
<feature type="chain" id="PRO_5036759662" evidence="1">
    <location>
        <begin position="25"/>
        <end position="359"/>
    </location>
</feature>
<comment type="caution">
    <text evidence="2">The sequence shown here is derived from an EMBL/GenBank/DDBJ whole genome shotgun (WGS) entry which is preliminary data.</text>
</comment>
<keyword evidence="3" id="KW-1185">Reference proteome</keyword>
<dbReference type="RefSeq" id="WP_198916524.1">
    <property type="nucleotide sequence ID" value="NZ_JAEKPD010000009.1"/>
</dbReference>
<proteinExistence type="predicted"/>
<organism evidence="2 3">
    <name type="scientific">Palleronia pontilimi</name>
    <dbReference type="NCBI Taxonomy" id="1964209"/>
    <lineage>
        <taxon>Bacteria</taxon>
        <taxon>Pseudomonadati</taxon>
        <taxon>Pseudomonadota</taxon>
        <taxon>Alphaproteobacteria</taxon>
        <taxon>Rhodobacterales</taxon>
        <taxon>Roseobacteraceae</taxon>
        <taxon>Palleronia</taxon>
    </lineage>
</organism>
<protein>
    <submittedName>
        <fullName evidence="2">Uncharacterized protein</fullName>
    </submittedName>
</protein>
<dbReference type="AlphaFoldDB" id="A0A934MD02"/>
<name>A0A934MD02_9RHOB</name>
<evidence type="ECO:0000313" key="3">
    <source>
        <dbReference type="Proteomes" id="UP000642488"/>
    </source>
</evidence>
<accession>A0A934MD02</accession>
<evidence type="ECO:0000256" key="1">
    <source>
        <dbReference type="SAM" id="SignalP"/>
    </source>
</evidence>
<dbReference type="EMBL" id="JAEKPD010000009">
    <property type="protein sequence ID" value="MBJ3763353.1"/>
    <property type="molecule type" value="Genomic_DNA"/>
</dbReference>
<dbReference type="Proteomes" id="UP000642488">
    <property type="component" value="Unassembled WGS sequence"/>
</dbReference>
<feature type="signal peptide" evidence="1">
    <location>
        <begin position="1"/>
        <end position="24"/>
    </location>
</feature>
<gene>
    <name evidence="2" type="ORF">ILP92_11410</name>
</gene>